<dbReference type="Proteomes" id="UP001148313">
    <property type="component" value="Unassembled WGS sequence"/>
</dbReference>
<name>A0ABT4VW32_9HYPH</name>
<dbReference type="EMBL" id="JAPJZH010000043">
    <property type="protein sequence ID" value="MDA4848901.1"/>
    <property type="molecule type" value="Genomic_DNA"/>
</dbReference>
<dbReference type="Pfam" id="PF07369">
    <property type="entry name" value="DUF1488"/>
    <property type="match status" value="1"/>
</dbReference>
<comment type="caution">
    <text evidence="1">The sequence shown here is derived from an EMBL/GenBank/DDBJ whole genome shotgun (WGS) entry which is preliminary data.</text>
</comment>
<protein>
    <submittedName>
        <fullName evidence="1">DUF1488 domain-containing protein</fullName>
    </submittedName>
</protein>
<dbReference type="InterPro" id="IPR036692">
    <property type="entry name" value="Shew3726-like_sf"/>
</dbReference>
<sequence length="87" mass="9800">MALTFPNLSRSYDETGKRVRFCGYDGMFEIQFFVEIEALEMRMTHPARTEASYLAAFDDARTEITEAAKAIYSRGGRAPFVLTAGSF</sequence>
<keyword evidence="2" id="KW-1185">Reference proteome</keyword>
<evidence type="ECO:0000313" key="1">
    <source>
        <dbReference type="EMBL" id="MDA4848901.1"/>
    </source>
</evidence>
<evidence type="ECO:0000313" key="2">
    <source>
        <dbReference type="Proteomes" id="UP001148313"/>
    </source>
</evidence>
<dbReference type="RefSeq" id="WP_271092782.1">
    <property type="nucleotide sequence ID" value="NZ_JAPJZH010000043.1"/>
</dbReference>
<dbReference type="InterPro" id="IPR009962">
    <property type="entry name" value="DUF1488"/>
</dbReference>
<gene>
    <name evidence="1" type="ORF">OOZ53_26385</name>
</gene>
<dbReference type="SUPFAM" id="SSF160272">
    <property type="entry name" value="Shew3726-like"/>
    <property type="match status" value="1"/>
</dbReference>
<proteinExistence type="predicted"/>
<accession>A0ABT4VW32</accession>
<reference evidence="1" key="1">
    <citation type="submission" date="2022-11" db="EMBL/GenBank/DDBJ databases">
        <title>Hoeflea poritis sp. nov., isolated from scleractinian coral Porites lutea.</title>
        <authorList>
            <person name="Zhang G."/>
            <person name="Wei Q."/>
            <person name="Cai L."/>
        </authorList>
    </citation>
    <scope>NUCLEOTIDE SEQUENCE</scope>
    <source>
        <strain evidence="1">E7-10</strain>
    </source>
</reference>
<organism evidence="1 2">
    <name type="scientific">Hoeflea poritis</name>
    <dbReference type="NCBI Taxonomy" id="2993659"/>
    <lineage>
        <taxon>Bacteria</taxon>
        <taxon>Pseudomonadati</taxon>
        <taxon>Pseudomonadota</taxon>
        <taxon>Alphaproteobacteria</taxon>
        <taxon>Hyphomicrobiales</taxon>
        <taxon>Rhizobiaceae</taxon>
        <taxon>Hoeflea</taxon>
    </lineage>
</organism>